<dbReference type="InterPro" id="IPR005550">
    <property type="entry name" value="Kinetochore_Ndc80"/>
</dbReference>
<comment type="subunit">
    <text evidence="10">Component of the NDC80 complex.</text>
</comment>
<feature type="compositionally biased region" description="Polar residues" evidence="11">
    <location>
        <begin position="54"/>
        <end position="81"/>
    </location>
</feature>
<accession>A0A6G0VWR3</accession>
<evidence type="ECO:0000256" key="2">
    <source>
        <dbReference type="ARBA" id="ARBA00022454"/>
    </source>
</evidence>
<dbReference type="GO" id="GO:0005634">
    <property type="term" value="C:nucleus"/>
    <property type="evidence" value="ECO:0007669"/>
    <property type="project" value="UniProtKB-SubCell"/>
</dbReference>
<evidence type="ECO:0000256" key="3">
    <source>
        <dbReference type="ARBA" id="ARBA00022618"/>
    </source>
</evidence>
<comment type="caution">
    <text evidence="13">The sequence shown here is derived from an EMBL/GenBank/DDBJ whole genome shotgun (WGS) entry which is preliminary data.</text>
</comment>
<dbReference type="InterPro" id="IPR055260">
    <property type="entry name" value="Ndc80_CH"/>
</dbReference>
<feature type="region of interest" description="Disordered" evidence="11">
    <location>
        <begin position="1"/>
        <end position="106"/>
    </location>
</feature>
<keyword evidence="14" id="KW-1185">Reference proteome</keyword>
<dbReference type="PANTHER" id="PTHR10643">
    <property type="entry name" value="KINETOCHORE PROTEIN NDC80"/>
    <property type="match status" value="1"/>
</dbReference>
<name>A0A6G0VWR3_APHCR</name>
<gene>
    <name evidence="13" type="ORF">FWK35_00031906</name>
</gene>
<keyword evidence="4 10" id="KW-0498">Mitosis</keyword>
<dbReference type="GO" id="GO:0051301">
    <property type="term" value="P:cell division"/>
    <property type="evidence" value="ECO:0007669"/>
    <property type="project" value="UniProtKB-UniRule"/>
</dbReference>
<evidence type="ECO:0000256" key="11">
    <source>
        <dbReference type="SAM" id="MobiDB-lite"/>
    </source>
</evidence>
<dbReference type="Proteomes" id="UP000478052">
    <property type="component" value="Unassembled WGS sequence"/>
</dbReference>
<dbReference type="EMBL" id="VUJU01010963">
    <property type="protein sequence ID" value="KAF0712326.1"/>
    <property type="molecule type" value="Genomic_DNA"/>
</dbReference>
<comment type="similarity">
    <text evidence="1 10">Belongs to the NDC80/HEC1 family.</text>
</comment>
<feature type="non-terminal residue" evidence="13">
    <location>
        <position position="339"/>
    </location>
</feature>
<evidence type="ECO:0000256" key="10">
    <source>
        <dbReference type="RuleBase" id="RU368072"/>
    </source>
</evidence>
<keyword evidence="2 10" id="KW-0158">Chromosome</keyword>
<evidence type="ECO:0000256" key="4">
    <source>
        <dbReference type="ARBA" id="ARBA00022776"/>
    </source>
</evidence>
<dbReference type="InterPro" id="IPR038273">
    <property type="entry name" value="Ndc80_sf"/>
</dbReference>
<evidence type="ECO:0000256" key="8">
    <source>
        <dbReference type="ARBA" id="ARBA00023306"/>
    </source>
</evidence>
<dbReference type="OrthoDB" id="7459479at2759"/>
<comment type="function">
    <text evidence="10">Acts as a component of the essential kinetochore-associated NDC80 complex, which is required for chromosome segregation and spindle checkpoint activity.</text>
</comment>
<reference evidence="13 14" key="1">
    <citation type="submission" date="2019-08" db="EMBL/GenBank/DDBJ databases">
        <title>Whole genome of Aphis craccivora.</title>
        <authorList>
            <person name="Voronova N.V."/>
            <person name="Shulinski R.S."/>
            <person name="Bandarenka Y.V."/>
            <person name="Zhorov D.G."/>
            <person name="Warner D."/>
        </authorList>
    </citation>
    <scope>NUCLEOTIDE SEQUENCE [LARGE SCALE GENOMIC DNA]</scope>
    <source>
        <strain evidence="13">180601</strain>
        <tissue evidence="13">Whole Body</tissue>
    </source>
</reference>
<evidence type="ECO:0000313" key="14">
    <source>
        <dbReference type="Proteomes" id="UP000478052"/>
    </source>
</evidence>
<feature type="domain" description="Kinetochore protein Ndc80 CH" evidence="12">
    <location>
        <begin position="95"/>
        <end position="227"/>
    </location>
</feature>
<dbReference type="Pfam" id="PF03801">
    <property type="entry name" value="Ndc80_HEC"/>
    <property type="match status" value="1"/>
</dbReference>
<dbReference type="GO" id="GO:0031262">
    <property type="term" value="C:Ndc80 complex"/>
    <property type="evidence" value="ECO:0007669"/>
    <property type="project" value="UniProtKB-UniRule"/>
</dbReference>
<protein>
    <recommendedName>
        <fullName evidence="10">Kinetochore protein NDC80</fullName>
    </recommendedName>
</protein>
<keyword evidence="3 10" id="KW-0132">Cell division</keyword>
<evidence type="ECO:0000256" key="9">
    <source>
        <dbReference type="ARBA" id="ARBA00023328"/>
    </source>
</evidence>
<keyword evidence="6" id="KW-0175">Coiled coil</keyword>
<evidence type="ECO:0000313" key="13">
    <source>
        <dbReference type="EMBL" id="KAF0712326.1"/>
    </source>
</evidence>
<evidence type="ECO:0000259" key="12">
    <source>
        <dbReference type="Pfam" id="PF03801"/>
    </source>
</evidence>
<dbReference type="PANTHER" id="PTHR10643:SF2">
    <property type="entry name" value="KINETOCHORE PROTEIN NDC80 HOMOLOG"/>
    <property type="match status" value="1"/>
</dbReference>
<comment type="subcellular location">
    <subcellularLocation>
        <location evidence="10">Chromosome</location>
        <location evidence="10">Centromere</location>
        <location evidence="10">Kinetochore</location>
    </subcellularLocation>
    <subcellularLocation>
        <location evidence="10">Nucleus</location>
    </subcellularLocation>
</comment>
<proteinExistence type="inferred from homology"/>
<evidence type="ECO:0000256" key="6">
    <source>
        <dbReference type="ARBA" id="ARBA00023054"/>
    </source>
</evidence>
<sequence length="339" mass="39570">MEYQEKNGMVKKSILPKPEFLAKRKSSRPGLLERKKSMSSDNLTKHHPAKERPTSTLKNPARTSMAITGVNKSASTPNINPKNHGINSSDKSRNSNSESRYSHYGLVKKRKEVRPLTEKDFQQTAIQKIQNYFLTTPNANKILNNGSIKPMTTTRFTDMCKYLLEKLERNQIFNENKYVKELPKIMEKYYYKGKVDKSWLITVNTSHSFPQVVGLLLWLVELCESQKEFNVLEEMYPSTLDTNKSEDYEQKVQFKLYLPFLLNVYQIESKGTVKPEIRELLLKKQEDHLLENYKKTLGTDKKLLIKLETEVNNYKKDLDTLSDITEEQKLEVQLKYWVA</sequence>
<keyword evidence="5 10" id="KW-0995">Kinetochore</keyword>
<keyword evidence="9 10" id="KW-0137">Centromere</keyword>
<evidence type="ECO:0000256" key="1">
    <source>
        <dbReference type="ARBA" id="ARBA00007050"/>
    </source>
</evidence>
<evidence type="ECO:0000256" key="7">
    <source>
        <dbReference type="ARBA" id="ARBA00023242"/>
    </source>
</evidence>
<organism evidence="13 14">
    <name type="scientific">Aphis craccivora</name>
    <name type="common">Cowpea aphid</name>
    <dbReference type="NCBI Taxonomy" id="307492"/>
    <lineage>
        <taxon>Eukaryota</taxon>
        <taxon>Metazoa</taxon>
        <taxon>Ecdysozoa</taxon>
        <taxon>Arthropoda</taxon>
        <taxon>Hexapoda</taxon>
        <taxon>Insecta</taxon>
        <taxon>Pterygota</taxon>
        <taxon>Neoptera</taxon>
        <taxon>Paraneoptera</taxon>
        <taxon>Hemiptera</taxon>
        <taxon>Sternorrhyncha</taxon>
        <taxon>Aphidomorpha</taxon>
        <taxon>Aphidoidea</taxon>
        <taxon>Aphididae</taxon>
        <taxon>Aphidini</taxon>
        <taxon>Aphis</taxon>
        <taxon>Aphis</taxon>
    </lineage>
</organism>
<dbReference type="AlphaFoldDB" id="A0A6G0VWR3"/>
<keyword evidence="7 10" id="KW-0539">Nucleus</keyword>
<dbReference type="GO" id="GO:0051315">
    <property type="term" value="P:attachment of mitotic spindle microtubules to kinetochore"/>
    <property type="evidence" value="ECO:0007669"/>
    <property type="project" value="UniProtKB-UniRule"/>
</dbReference>
<dbReference type="Gene3D" id="1.10.418.30">
    <property type="entry name" value="Ncd80 complex, Ncd80 subunit"/>
    <property type="match status" value="1"/>
</dbReference>
<keyword evidence="8 10" id="KW-0131">Cell cycle</keyword>
<evidence type="ECO:0000256" key="5">
    <source>
        <dbReference type="ARBA" id="ARBA00022838"/>
    </source>
</evidence>